<keyword evidence="2 4" id="KW-0547">Nucleotide-binding</keyword>
<dbReference type="PANTHER" id="PTHR43585:SF2">
    <property type="entry name" value="ATP-GRASP ENZYME FSQD"/>
    <property type="match status" value="1"/>
</dbReference>
<dbReference type="AlphaFoldDB" id="S3KF86"/>
<evidence type="ECO:0000313" key="6">
    <source>
        <dbReference type="EMBL" id="EPF30897.1"/>
    </source>
</evidence>
<sequence length="548" mass="59356">MKKHILILGGALMQKPAVLAARSLGCKITIADANPGVLCRPLCDRFEHADLKDTEKIIGLARRLSAEEGLDAVFTAGTDFSYAVSRAAEACGLPAHSPGAAKNASDKPLMRSCFKKACVPSPRFIEIGGQYGVSEDAADDKSLKDFLHAAGLSFPLVVKPCDNMGARGCRLVRSREEFAAALKDAVRYSRTGRAIVEEYMEGPEFSIDAFVFDGELTVTGFADRHIFFPPYFIEMGHTIPSCADDKSRLALFKTFADGVRSLGLSYGQAKADIKLTPSGPMIGEIAARLSGGYMSGWTYPYASDIDLTREAVRLALGKKPSALLDARVKVCASSDGSMPVFEVPCKRTCAERAWISIPGTVSEVLYAEKARAVSGVKDFFPRAEKNTDVVFPTNNVEKAGNVIAVAPDYKSASLYAAEAVQTVFLRLQSGKGATKEFLRMKLDTPFPPSAFSLPAEIIEKLNALPQKTDPAASCAKLELLDFLHDYAGATDWNGRTLTETVELYNELCPPSQTGRHLNLKDFWHCLIRGGLQGAVFYSDSNDGELLCQ</sequence>
<dbReference type="PATRIC" id="fig|1125699.3.peg.1242"/>
<comment type="caution">
    <text evidence="6">The sequence shown here is derived from an EMBL/GenBank/DDBJ whole genome shotgun (WGS) entry which is preliminary data.</text>
</comment>
<feature type="domain" description="ATP-grasp" evidence="5">
    <location>
        <begin position="111"/>
        <end position="316"/>
    </location>
</feature>
<dbReference type="InterPro" id="IPR013815">
    <property type="entry name" value="ATP_grasp_subdomain_1"/>
</dbReference>
<dbReference type="GO" id="GO:0005524">
    <property type="term" value="F:ATP binding"/>
    <property type="evidence" value="ECO:0007669"/>
    <property type="project" value="UniProtKB-UniRule"/>
</dbReference>
<keyword evidence="1" id="KW-0436">Ligase</keyword>
<keyword evidence="7" id="KW-1185">Reference proteome</keyword>
<dbReference type="InterPro" id="IPR011761">
    <property type="entry name" value="ATP-grasp"/>
</dbReference>
<accession>S3KF86</accession>
<dbReference type="GO" id="GO:0016874">
    <property type="term" value="F:ligase activity"/>
    <property type="evidence" value="ECO:0007669"/>
    <property type="project" value="UniProtKB-KW"/>
</dbReference>
<dbReference type="EMBL" id="ATFF01000006">
    <property type="protein sequence ID" value="EPF30897.1"/>
    <property type="molecule type" value="Genomic_DNA"/>
</dbReference>
<gene>
    <name evidence="6" type="ORF">HMPREF9194_01223</name>
</gene>
<dbReference type="RefSeq" id="WP_016525508.1">
    <property type="nucleotide sequence ID" value="NZ_KE332518.1"/>
</dbReference>
<keyword evidence="3 4" id="KW-0067">ATP-binding</keyword>
<dbReference type="GO" id="GO:0046872">
    <property type="term" value="F:metal ion binding"/>
    <property type="evidence" value="ECO:0007669"/>
    <property type="project" value="InterPro"/>
</dbReference>
<evidence type="ECO:0000256" key="1">
    <source>
        <dbReference type="ARBA" id="ARBA00022598"/>
    </source>
</evidence>
<evidence type="ECO:0000259" key="5">
    <source>
        <dbReference type="PROSITE" id="PS50975"/>
    </source>
</evidence>
<dbReference type="Gene3D" id="3.40.50.20">
    <property type="match status" value="1"/>
</dbReference>
<dbReference type="Gene3D" id="3.30.1490.20">
    <property type="entry name" value="ATP-grasp fold, A domain"/>
    <property type="match status" value="1"/>
</dbReference>
<dbReference type="Gene3D" id="3.30.470.20">
    <property type="entry name" value="ATP-grasp fold, B domain"/>
    <property type="match status" value="1"/>
</dbReference>
<evidence type="ECO:0000256" key="3">
    <source>
        <dbReference type="ARBA" id="ARBA00022840"/>
    </source>
</evidence>
<dbReference type="InterPro" id="IPR040570">
    <property type="entry name" value="LAL_C2"/>
</dbReference>
<dbReference type="PANTHER" id="PTHR43585">
    <property type="entry name" value="FUMIPYRROLE BIOSYNTHESIS PROTEIN C"/>
    <property type="match status" value="1"/>
</dbReference>
<name>S3KF86_TREMA</name>
<dbReference type="STRING" id="1125699.HMPREF9194_01223"/>
<proteinExistence type="predicted"/>
<evidence type="ECO:0000313" key="7">
    <source>
        <dbReference type="Proteomes" id="UP000014541"/>
    </source>
</evidence>
<dbReference type="eggNOG" id="COG1181">
    <property type="taxonomic scope" value="Bacteria"/>
</dbReference>
<evidence type="ECO:0000256" key="2">
    <source>
        <dbReference type="ARBA" id="ARBA00022741"/>
    </source>
</evidence>
<dbReference type="Pfam" id="PF13535">
    <property type="entry name" value="ATP-grasp_4"/>
    <property type="match status" value="1"/>
</dbReference>
<organism evidence="6 7">
    <name type="scientific">Treponema maltophilum ATCC 51939</name>
    <dbReference type="NCBI Taxonomy" id="1125699"/>
    <lineage>
        <taxon>Bacteria</taxon>
        <taxon>Pseudomonadati</taxon>
        <taxon>Spirochaetota</taxon>
        <taxon>Spirochaetia</taxon>
        <taxon>Spirochaetales</taxon>
        <taxon>Treponemataceae</taxon>
        <taxon>Treponema</taxon>
    </lineage>
</organism>
<protein>
    <recommendedName>
        <fullName evidence="5">ATP-grasp domain-containing protein</fullName>
    </recommendedName>
</protein>
<dbReference type="Proteomes" id="UP000014541">
    <property type="component" value="Unassembled WGS sequence"/>
</dbReference>
<dbReference type="PROSITE" id="PS50975">
    <property type="entry name" value="ATP_GRASP"/>
    <property type="match status" value="1"/>
</dbReference>
<reference evidence="6 7" key="1">
    <citation type="submission" date="2013-04" db="EMBL/GenBank/DDBJ databases">
        <title>The Genome Sequence of Treponema maltophilum ATCC 51939.</title>
        <authorList>
            <consortium name="The Broad Institute Genomics Platform"/>
            <person name="Earl A."/>
            <person name="Ward D."/>
            <person name="Feldgarden M."/>
            <person name="Gevers D."/>
            <person name="Leonetti C."/>
            <person name="Blanton J.M."/>
            <person name="Dewhirst F.E."/>
            <person name="Izard J."/>
            <person name="Walker B."/>
            <person name="Young S."/>
            <person name="Zeng Q."/>
            <person name="Gargeya S."/>
            <person name="Fitzgerald M."/>
            <person name="Haas B."/>
            <person name="Abouelleil A."/>
            <person name="Allen A.W."/>
            <person name="Alvarado L."/>
            <person name="Arachchi H.M."/>
            <person name="Berlin A.M."/>
            <person name="Chapman S.B."/>
            <person name="Gainer-Dewar J."/>
            <person name="Goldberg J."/>
            <person name="Griggs A."/>
            <person name="Gujja S."/>
            <person name="Hansen M."/>
            <person name="Howarth C."/>
            <person name="Imamovic A."/>
            <person name="Ireland A."/>
            <person name="Larimer J."/>
            <person name="McCowan C."/>
            <person name="Murphy C."/>
            <person name="Pearson M."/>
            <person name="Poon T.W."/>
            <person name="Priest M."/>
            <person name="Roberts A."/>
            <person name="Saif S."/>
            <person name="Shea T."/>
            <person name="Sisk P."/>
            <person name="Sykes S."/>
            <person name="Wortman J."/>
            <person name="Nusbaum C."/>
            <person name="Birren B."/>
        </authorList>
    </citation>
    <scope>NUCLEOTIDE SEQUENCE [LARGE SCALE GENOMIC DNA]</scope>
    <source>
        <strain evidence="6 7">ATCC 51939</strain>
    </source>
</reference>
<dbReference type="Pfam" id="PF18603">
    <property type="entry name" value="LAL_C2"/>
    <property type="match status" value="1"/>
</dbReference>
<dbReference type="SUPFAM" id="SSF56059">
    <property type="entry name" value="Glutathione synthetase ATP-binding domain-like"/>
    <property type="match status" value="1"/>
</dbReference>
<evidence type="ECO:0000256" key="4">
    <source>
        <dbReference type="PROSITE-ProRule" id="PRU00409"/>
    </source>
</evidence>
<dbReference type="HOGENOM" id="CLU_029016_5_0_12"/>
<dbReference type="InterPro" id="IPR052032">
    <property type="entry name" value="ATP-dep_AA_Ligase"/>
</dbReference>